<dbReference type="KEGG" id="scs:Sta7437_4490"/>
<name>K9Y0W0_STAC7</name>
<evidence type="ECO:0000313" key="2">
    <source>
        <dbReference type="Proteomes" id="UP000010473"/>
    </source>
</evidence>
<accession>K9Y0W0</accession>
<dbReference type="Proteomes" id="UP000010473">
    <property type="component" value="Chromosome"/>
</dbReference>
<protein>
    <submittedName>
        <fullName evidence="1">Uncharacterized protein</fullName>
    </submittedName>
</protein>
<gene>
    <name evidence="1" type="ordered locus">Sta7437_4490</name>
</gene>
<dbReference type="HOGENOM" id="CLU_089261_0_0_3"/>
<organism evidence="1 2">
    <name type="scientific">Stanieria cyanosphaera (strain ATCC 29371 / PCC 7437)</name>
    <dbReference type="NCBI Taxonomy" id="111780"/>
    <lineage>
        <taxon>Bacteria</taxon>
        <taxon>Bacillati</taxon>
        <taxon>Cyanobacteriota</taxon>
        <taxon>Cyanophyceae</taxon>
        <taxon>Pleurocapsales</taxon>
        <taxon>Dermocarpellaceae</taxon>
        <taxon>Stanieria</taxon>
    </lineage>
</organism>
<dbReference type="AlphaFoldDB" id="K9Y0W0"/>
<reference evidence="2" key="1">
    <citation type="journal article" date="2013" name="Proc. Natl. Acad. Sci. U.S.A.">
        <title>Improving the coverage of the cyanobacterial phylum using diversity-driven genome sequencing.</title>
        <authorList>
            <person name="Shih P.M."/>
            <person name="Wu D."/>
            <person name="Latifi A."/>
            <person name="Axen S.D."/>
            <person name="Fewer D.P."/>
            <person name="Talla E."/>
            <person name="Calteau A."/>
            <person name="Cai F."/>
            <person name="Tandeau de Marsac N."/>
            <person name="Rippka R."/>
            <person name="Herdman M."/>
            <person name="Sivonen K."/>
            <person name="Coursin T."/>
            <person name="Laurent T."/>
            <person name="Goodwin L."/>
            <person name="Nolan M."/>
            <person name="Davenport K.W."/>
            <person name="Han C.S."/>
            <person name="Rubin E.M."/>
            <person name="Eisen J.A."/>
            <person name="Woyke T."/>
            <person name="Gugger M."/>
            <person name="Kerfeld C.A."/>
        </authorList>
    </citation>
    <scope>NUCLEOTIDE SEQUENCE [LARGE SCALE GENOMIC DNA]</scope>
    <source>
        <strain evidence="2">ATCC 29371 / PCC 7437</strain>
    </source>
</reference>
<keyword evidence="2" id="KW-1185">Reference proteome</keyword>
<dbReference type="RefSeq" id="WP_015195608.1">
    <property type="nucleotide sequence ID" value="NC_019748.1"/>
</dbReference>
<proteinExistence type="predicted"/>
<dbReference type="EMBL" id="CP003653">
    <property type="protein sequence ID" value="AFZ37954.1"/>
    <property type="molecule type" value="Genomic_DNA"/>
</dbReference>
<sequence length="213" mass="25036">MEQVLQWWYGRQLQRLSEEAFKIRDGLLQDSFAVRRSIELSLIDNRQISQQLCLNWLKKVEDFHHSLKNLSDRLSPPFLEDSFPLAIRHLLQKWAINNEEIKLELNLPQQWQQQSNNSGLILSFLDELLKISLATIEQQTLVKISLSQFEGINELQVQISYPDAISLARSCNAQELNYLQESFQILTLGKCFNKRQELSVTWYFHWQSSIGDK</sequence>
<dbReference type="eggNOG" id="ENOG5032T0F">
    <property type="taxonomic scope" value="Bacteria"/>
</dbReference>
<evidence type="ECO:0000313" key="1">
    <source>
        <dbReference type="EMBL" id="AFZ37954.1"/>
    </source>
</evidence>
<dbReference type="OrthoDB" id="421579at2"/>